<name>A0A420Y3E3_9PEZI</name>
<dbReference type="OrthoDB" id="49511at2759"/>
<evidence type="ECO:0008006" key="6">
    <source>
        <dbReference type="Google" id="ProtNLM"/>
    </source>
</evidence>
<proteinExistence type="predicted"/>
<evidence type="ECO:0000313" key="4">
    <source>
        <dbReference type="EMBL" id="RKU42270.1"/>
    </source>
</evidence>
<evidence type="ECO:0000313" key="5">
    <source>
        <dbReference type="Proteomes" id="UP000275385"/>
    </source>
</evidence>
<dbReference type="InterPro" id="IPR011989">
    <property type="entry name" value="ARM-like"/>
</dbReference>
<dbReference type="PIRSF" id="PIRSF005250">
    <property type="entry name" value="UCP005250"/>
    <property type="match status" value="1"/>
</dbReference>
<dbReference type="PANTHER" id="PTHR18460:SF3">
    <property type="entry name" value="TELO2-INTERACTING PROTEIN 1 HOMOLOG"/>
    <property type="match status" value="1"/>
</dbReference>
<dbReference type="Pfam" id="PF21547">
    <property type="entry name" value="TTI1"/>
    <property type="match status" value="1"/>
</dbReference>
<dbReference type="InterPro" id="IPR052587">
    <property type="entry name" value="TELO2-interacting_protein_1"/>
</dbReference>
<organism evidence="4 5">
    <name type="scientific">Coniochaeta pulveracea</name>
    <dbReference type="NCBI Taxonomy" id="177199"/>
    <lineage>
        <taxon>Eukaryota</taxon>
        <taxon>Fungi</taxon>
        <taxon>Dikarya</taxon>
        <taxon>Ascomycota</taxon>
        <taxon>Pezizomycotina</taxon>
        <taxon>Sordariomycetes</taxon>
        <taxon>Sordariomycetidae</taxon>
        <taxon>Coniochaetales</taxon>
        <taxon>Coniochaetaceae</taxon>
        <taxon>Coniochaeta</taxon>
    </lineage>
</organism>
<sequence length="1164" mass="127588">MLPSGHPSSSFGGPSPAEARTEFFKKLKPLCVPLSKLALRSPKDNGVDAKEIQQLLESLLEVWDSQARKESVFSTRIRQAGVLDEKLADYVFFPLSHILRGQETYPMVVIETTIKLLKSLIQHGWKDKISAELSQQLLIFLTFVVGGVPGQERKRQVPEETILEAYRALTALIKAAGSSNLGSTGLLEEKMVPTLGHSVSVILDAVTEGPTPEIQLAALDCVQSLYAAIKDLAALASFLPGTVSKLTHLLAPPASLKTPIRVLVKGLQVFKAVLTTVLGDLKTRNILRELDKNENETEDVTVTDPKSSQALTPAWLKATASQIKIALSSVLKLRTHDSEKVQRAVETLCVALLDECHASLSDCKTILVETAMVVYQDDEDRIRDATAIALSGHSPGIAHRMSSVNLDGAENLVAPYGLETSLKDLVGIYDELKDTLSSVMYSWVMGLPRVMQSSDERVKQQAIRNFRKGNKLLAEFGVNSSTLEESMADALKDSIVALIRSSKQTSAVTEEVDENPITALATTSSEVSKLNYRPVILAQDAQRSTRQEIRSLIESIGSSEKQARLASELLGYLRDSDGIDQIGTIWLSFELVQAACQSQQAQDELDTFIDFSSAETGTHDAVFHELYDFSTSIIASHSDIDDETDWRLEAIALEVAAFAASRMQLNFRPELIDVLFPITTFMGSHNPQLRSHAITTLNSIAASCGYSNVSELIIDNVDYMVNTMSLRLNTFDISPASTRVLTMMIRLSGPKLIPFLDDVVQSIFAALENYHGYPVFVESLFSVLSEVVEQGAKSDLLLLERSVSTKKIDHKKKPPSSEGIPGMLAYLEARQKRQAETQALDAEADQIQGHPTVPWGPGKNKPKPKSFLETLDEISPDPEGEDSRPQESSPQDLDKPKPPPTPTYSLLTRITTLTQHHLTSPSPSLRRSLLDLLSRAGPALAADEDSFLPVVNDVWPTVLARLRDSEPFVVIAACDAIVALCASAGDFLSSRVKTEWWDWMGRWCARVKEEANRKNVSSRQIGGRGGAGRAFINYKSTDGKGRSDDILIPGRSHGEVAAGPEKESPMADMKLVQSTKSTSGTVSASGLGRYAESAKIWRAVVRLLTGIVSYVRIEDEIFDQILELVVDILPREEELKTALEVINADAVWLAMYQRGMVSMDGDSQ</sequence>
<dbReference type="STRING" id="177199.A0A420Y3E3"/>
<dbReference type="GO" id="GO:0005737">
    <property type="term" value="C:cytoplasm"/>
    <property type="evidence" value="ECO:0007669"/>
    <property type="project" value="TreeGrafter"/>
</dbReference>
<feature type="compositionally biased region" description="Acidic residues" evidence="1">
    <location>
        <begin position="870"/>
        <end position="880"/>
    </location>
</feature>
<feature type="domain" description="TTI1 N-terminal TPR" evidence="2">
    <location>
        <begin position="24"/>
        <end position="378"/>
    </location>
</feature>
<dbReference type="Pfam" id="PF24181">
    <property type="entry name" value="TPR_TTI1_C"/>
    <property type="match status" value="1"/>
</dbReference>
<reference evidence="4 5" key="1">
    <citation type="submission" date="2018-08" db="EMBL/GenBank/DDBJ databases">
        <title>Draft genome of the lignicolous fungus Coniochaeta pulveracea.</title>
        <authorList>
            <person name="Borstlap C.J."/>
            <person name="De Witt R.N."/>
            <person name="Botha A."/>
            <person name="Volschenk H."/>
        </authorList>
    </citation>
    <scope>NUCLEOTIDE SEQUENCE [LARGE SCALE GENOMIC DNA]</scope>
    <source>
        <strain evidence="4 5">CAB683</strain>
    </source>
</reference>
<evidence type="ECO:0000259" key="2">
    <source>
        <dbReference type="Pfam" id="PF24173"/>
    </source>
</evidence>
<dbReference type="PANTHER" id="PTHR18460">
    <property type="entry name" value="TEL2 INTERACTING PROTEIN 1 TTI1 FAMILY MEMBER"/>
    <property type="match status" value="1"/>
</dbReference>
<dbReference type="AlphaFoldDB" id="A0A420Y3E3"/>
<feature type="region of interest" description="Disordered" evidence="1">
    <location>
        <begin position="833"/>
        <end position="905"/>
    </location>
</feature>
<feature type="domain" description="TTI1 C-terminal TPR" evidence="3">
    <location>
        <begin position="877"/>
        <end position="997"/>
    </location>
</feature>
<dbReference type="FunFam" id="1.25.10.10:FF:001401">
    <property type="entry name" value="Uncharacterized protein"/>
    <property type="match status" value="1"/>
</dbReference>
<dbReference type="Gene3D" id="1.25.10.10">
    <property type="entry name" value="Leucine-rich Repeat Variant"/>
    <property type="match status" value="2"/>
</dbReference>
<dbReference type="SUPFAM" id="SSF48371">
    <property type="entry name" value="ARM repeat"/>
    <property type="match status" value="1"/>
</dbReference>
<dbReference type="Pfam" id="PF24173">
    <property type="entry name" value="TPR_TTI1_N"/>
    <property type="match status" value="1"/>
</dbReference>
<keyword evidence="5" id="KW-1185">Reference proteome</keyword>
<dbReference type="EMBL" id="QVQW01000059">
    <property type="protein sequence ID" value="RKU42270.1"/>
    <property type="molecule type" value="Genomic_DNA"/>
</dbReference>
<gene>
    <name evidence="4" type="ORF">DL546_005209</name>
</gene>
<evidence type="ECO:0000259" key="3">
    <source>
        <dbReference type="Pfam" id="PF24181"/>
    </source>
</evidence>
<dbReference type="Proteomes" id="UP000275385">
    <property type="component" value="Unassembled WGS sequence"/>
</dbReference>
<dbReference type="InterPro" id="IPR049362">
    <property type="entry name" value="TTI1_rpt"/>
</dbReference>
<evidence type="ECO:0000256" key="1">
    <source>
        <dbReference type="SAM" id="MobiDB-lite"/>
    </source>
</evidence>
<dbReference type="InterPro" id="IPR057566">
    <property type="entry name" value="TPR_TTI1_N"/>
</dbReference>
<dbReference type="InterPro" id="IPR057567">
    <property type="entry name" value="TPR_TTI1_C"/>
</dbReference>
<protein>
    <recommendedName>
        <fullName evidence="6">TEL2-interacting protein 1</fullName>
    </recommendedName>
</protein>
<dbReference type="InterPro" id="IPR016024">
    <property type="entry name" value="ARM-type_fold"/>
</dbReference>
<dbReference type="InterPro" id="IPR016441">
    <property type="entry name" value="Tti1"/>
</dbReference>
<comment type="caution">
    <text evidence="4">The sequence shown here is derived from an EMBL/GenBank/DDBJ whole genome shotgun (WGS) entry which is preliminary data.</text>
</comment>
<accession>A0A420Y3E3</accession>